<evidence type="ECO:0000259" key="6">
    <source>
        <dbReference type="Pfam" id="PF13963"/>
    </source>
</evidence>
<reference evidence="7 8" key="1">
    <citation type="submission" date="2020-12" db="EMBL/GenBank/DDBJ databases">
        <title>Concerted genomic and epigenomic changes stabilize Arabidopsis allopolyploids.</title>
        <authorList>
            <person name="Chen Z."/>
        </authorList>
    </citation>
    <scope>NUCLEOTIDE SEQUENCE [LARGE SCALE GENOMIC DNA]</scope>
    <source>
        <strain evidence="7">Allo738</strain>
        <tissue evidence="7">Leaf</tissue>
    </source>
</reference>
<name>A0A8T1Z2B7_9BRAS</name>
<feature type="domain" description="Transposase-associated" evidence="6">
    <location>
        <begin position="3"/>
        <end position="77"/>
    </location>
</feature>
<evidence type="ECO:0000256" key="2">
    <source>
        <dbReference type="PROSITE-ProRule" id="PRU10040"/>
    </source>
</evidence>
<dbReference type="Pfam" id="PF02992">
    <property type="entry name" value="Transposase_21"/>
    <property type="match status" value="1"/>
</dbReference>
<dbReference type="GO" id="GO:0030599">
    <property type="term" value="F:pectinesterase activity"/>
    <property type="evidence" value="ECO:0007669"/>
    <property type="project" value="InterPro"/>
</dbReference>
<dbReference type="InterPro" id="IPR004242">
    <property type="entry name" value="Transposase_21"/>
</dbReference>
<feature type="domain" description="Pectinesterase catalytic" evidence="4">
    <location>
        <begin position="1047"/>
        <end position="1343"/>
    </location>
</feature>
<proteinExistence type="predicted"/>
<evidence type="ECO:0000259" key="4">
    <source>
        <dbReference type="Pfam" id="PF01095"/>
    </source>
</evidence>
<dbReference type="FunFam" id="2.160.20.10:FF:000139">
    <property type="entry name" value="Putative pectinesterase 52"/>
    <property type="match status" value="1"/>
</dbReference>
<feature type="region of interest" description="Disordered" evidence="3">
    <location>
        <begin position="105"/>
        <end position="130"/>
    </location>
</feature>
<dbReference type="InterPro" id="IPR000070">
    <property type="entry name" value="Pectinesterase_cat"/>
</dbReference>
<dbReference type="EMBL" id="JAEFBK010000011">
    <property type="protein sequence ID" value="KAG7552029.1"/>
    <property type="molecule type" value="Genomic_DNA"/>
</dbReference>
<dbReference type="Proteomes" id="UP000694240">
    <property type="component" value="Chromosome 11"/>
</dbReference>
<dbReference type="InterPro" id="IPR033131">
    <property type="entry name" value="Pectinesterase_Asp_AS"/>
</dbReference>
<dbReference type="PANTHER" id="PTHR10775">
    <property type="entry name" value="OS08G0208400 PROTEIN"/>
    <property type="match status" value="1"/>
</dbReference>
<dbReference type="Pfam" id="PF01095">
    <property type="entry name" value="Pectinesterase"/>
    <property type="match status" value="1"/>
</dbReference>
<evidence type="ECO:0000313" key="8">
    <source>
        <dbReference type="Proteomes" id="UP000694240"/>
    </source>
</evidence>
<evidence type="ECO:0000256" key="1">
    <source>
        <dbReference type="ARBA" id="ARBA00022801"/>
    </source>
</evidence>
<dbReference type="PROSITE" id="PS00503">
    <property type="entry name" value="PECTINESTERASE_2"/>
    <property type="match status" value="1"/>
</dbReference>
<dbReference type="GO" id="GO:0042545">
    <property type="term" value="P:cell wall modification"/>
    <property type="evidence" value="ECO:0007669"/>
    <property type="project" value="InterPro"/>
</dbReference>
<comment type="caution">
    <text evidence="7">The sequence shown here is derived from an EMBL/GenBank/DDBJ whole genome shotgun (WGS) entry which is preliminary data.</text>
</comment>
<dbReference type="InterPro" id="IPR029480">
    <property type="entry name" value="Transpos_assoc"/>
</dbReference>
<evidence type="ECO:0000259" key="5">
    <source>
        <dbReference type="Pfam" id="PF13960"/>
    </source>
</evidence>
<organism evidence="7 8">
    <name type="scientific">Arabidopsis thaliana x Arabidopsis arenosa</name>
    <dbReference type="NCBI Taxonomy" id="1240361"/>
    <lineage>
        <taxon>Eukaryota</taxon>
        <taxon>Viridiplantae</taxon>
        <taxon>Streptophyta</taxon>
        <taxon>Embryophyta</taxon>
        <taxon>Tracheophyta</taxon>
        <taxon>Spermatophyta</taxon>
        <taxon>Magnoliopsida</taxon>
        <taxon>eudicotyledons</taxon>
        <taxon>Gunneridae</taxon>
        <taxon>Pentapetalae</taxon>
        <taxon>rosids</taxon>
        <taxon>malvids</taxon>
        <taxon>Brassicales</taxon>
        <taxon>Brassicaceae</taxon>
        <taxon>Camelineae</taxon>
        <taxon>Arabidopsis</taxon>
    </lineage>
</organism>
<evidence type="ECO:0000256" key="3">
    <source>
        <dbReference type="SAM" id="MobiDB-lite"/>
    </source>
</evidence>
<keyword evidence="8" id="KW-1185">Reference proteome</keyword>
<dbReference type="PANTHER" id="PTHR10775:SF180">
    <property type="entry name" value="TRANSPOSON, EN_SPM-LIKE, TRANSPOSASE-ASSOCIATED DOMAIN PROTEIN-RELATED"/>
    <property type="match status" value="1"/>
</dbReference>
<keyword evidence="1" id="KW-0378">Hydrolase</keyword>
<feature type="active site" evidence="2">
    <location>
        <position position="1204"/>
    </location>
</feature>
<evidence type="ECO:0000313" key="7">
    <source>
        <dbReference type="EMBL" id="KAG7552029.1"/>
    </source>
</evidence>
<dbReference type="InterPro" id="IPR025452">
    <property type="entry name" value="DUF4218"/>
</dbReference>
<accession>A0A8T1Z2B7</accession>
<feature type="domain" description="DUF4218" evidence="5">
    <location>
        <begin position="697"/>
        <end position="801"/>
    </location>
</feature>
<protein>
    <submittedName>
        <fullName evidence="7">Transposon En/Spm-like</fullName>
    </submittedName>
</protein>
<dbReference type="Pfam" id="PF13960">
    <property type="entry name" value="DUF4218"/>
    <property type="match status" value="1"/>
</dbReference>
<gene>
    <name evidence="7" type="ORF">ISN45_Aa06g026460</name>
</gene>
<dbReference type="Pfam" id="PF13963">
    <property type="entry name" value="Transpos_assoc"/>
    <property type="match status" value="1"/>
</dbReference>
<sequence length="1353" mass="155058">MDKSWVWLPRNSIEYEKGATTFVYSSARSLGDPKEMFCPCKDCRNLCHQPVERVLEHLVIKGMDQKYKRNECWSKHGDIRTDKSDAEPRREFEAFDLIRTAFYDGEDHSDSQNQNGDDSQEAETKEESDFRKKLKEAETPLYFGCPKYTKVSAIMGLYRIKVKSGISENYFDQLLSLVHDMLPGENVLPKSTNEIKKFLKVFGFGYETIHACKNDCILYRKEYELKDRCPRCSASRWERDKHTGEEKKGIPAKVLRYFPIKDRFRRMFRSKKMAEDLRWHFNNASEDGTMRHPVDSLAWAQVNNKWPEFADEPRNLRLGLSTDGMNPFSIQNTKYSTWPVLLVNYNMAPTMCMKAENIMLTLLIPGPTAPSNNIDVYLAPLIDDLKDLWSEGIQVYDSFLKENFTLKAMLLWSISDYPALGTLAGCKVKGKQACNVCGKDTPFKWLKFSRKHVYLSNRKRLSPGHHYRRRRGWFDNTIEEGTPSRIQTGEEIFEILKDFRNDFGRPLERKSKRKRTDLEEDDMVSQDEYDEDTDQWRWKKLSILFQLPYWKYLPVRHNIDVMHVEKNVSDALVSILMQNAKSKDGLKARKDLEDMGIRSNLHTQLRGKRTYLPPAAYWLSKEEKRRFCSRLARFRGPDGYCANISNCVSVDPPVIGGLKSHDHHVLLQNLLPVALRGLLPKGPRVVISRLCNYFSRLCQRVIDPEKLITLESELVETLCQLERYFPPSLFDIMFHLPIHLAREARLGGPVHFRWMYPFERYMKTLKAYVKNFARPEACMAEGYLAGECMAFCLEFLQNSLSLPEAVNRNEDVESNSLILEGRTLQKATQVTLTSKEREIAHRYVLMNMAVMDPYINLHLEELQATDARCMSNETLLWKMHADQFLEWIKEKIPTNSTEHSTQLRWLAFGPRHIAQTYKGIHTFWQPKQNRSSIPEKKCILLDCKNSREKVAEGRVCPSNPSDTVHHMPLGANASKVWVEVSKVGDAAVWRPNSEIQTIADAVGPEALYFPIFRIASSTSKAVKGLLSMSFSSLSLDQTCGNKVVNTIIVDQAGSGKFRTVQAAIDAVGELNSLWIKIKVKRGVYVEKVIIPYNKPCIIVEGEGQRVTTIMYNGHEATDVSSTFTSYPPHIVVRNLSIMNTYYPLNSITTKANGMDWKIKPAVAISVYGDKSAFYNCDFVGLQDTVWDNHGKHHFKNCYIQGAIDFIFGSGQSIYEDCHINATAGALASEVAVGYITAQGRSSVSDPSGFVFLRGSVSGTTSVYLGRAYGPFSRVIFIQTDLSSVVHPKGWDPWHYGRYEMSFTYAEVECKGVGSDISGRVPWSDKLHSFDTKQQFSISNFIDQDQWISNIPRF</sequence>